<dbReference type="AlphaFoldDB" id="A0A6G1GKA4"/>
<feature type="region of interest" description="Disordered" evidence="1">
    <location>
        <begin position="1"/>
        <end position="34"/>
    </location>
</feature>
<evidence type="ECO:0000256" key="1">
    <source>
        <dbReference type="SAM" id="MobiDB-lite"/>
    </source>
</evidence>
<sequence length="245" mass="27164">MEPISQDPIPPSSLPESDMDLLSEGSIPSISSPDLGMESLLLPPTKKRLFESTTTIHLKKKYTALDHKHQTPREAILAARDLIVLASQLSHDRGEQSSLLDLLQIFREYTEKGQVRYASSIIASQVATLENISKRIDNKTKIPKPTQPAQPIQPTLPLQRSVQRQQSKASYAQVASPKNGEGRKAEWTTVQKKPKHQSPTQGIQSLSVTTAPWLCFAVLSEHTCQASPLLLTREDNLGRTLIGKY</sequence>
<dbReference type="Proteomes" id="UP000800041">
    <property type="component" value="Unassembled WGS sequence"/>
</dbReference>
<dbReference type="EMBL" id="ML977207">
    <property type="protein sequence ID" value="KAF1981148.1"/>
    <property type="molecule type" value="Genomic_DNA"/>
</dbReference>
<protein>
    <submittedName>
        <fullName evidence="2">Uncharacterized protein</fullName>
    </submittedName>
</protein>
<reference evidence="2" key="1">
    <citation type="journal article" date="2020" name="Stud. Mycol.">
        <title>101 Dothideomycetes genomes: a test case for predicting lifestyles and emergence of pathogens.</title>
        <authorList>
            <person name="Haridas S."/>
            <person name="Albert R."/>
            <person name="Binder M."/>
            <person name="Bloem J."/>
            <person name="Labutti K."/>
            <person name="Salamov A."/>
            <person name="Andreopoulos B."/>
            <person name="Baker S."/>
            <person name="Barry K."/>
            <person name="Bills G."/>
            <person name="Bluhm B."/>
            <person name="Cannon C."/>
            <person name="Castanera R."/>
            <person name="Culley D."/>
            <person name="Daum C."/>
            <person name="Ezra D."/>
            <person name="Gonzalez J."/>
            <person name="Henrissat B."/>
            <person name="Kuo A."/>
            <person name="Liang C."/>
            <person name="Lipzen A."/>
            <person name="Lutzoni F."/>
            <person name="Magnuson J."/>
            <person name="Mondo S."/>
            <person name="Nolan M."/>
            <person name="Ohm R."/>
            <person name="Pangilinan J."/>
            <person name="Park H.-J."/>
            <person name="Ramirez L."/>
            <person name="Alfaro M."/>
            <person name="Sun H."/>
            <person name="Tritt A."/>
            <person name="Yoshinaga Y."/>
            <person name="Zwiers L.-H."/>
            <person name="Turgeon B."/>
            <person name="Goodwin S."/>
            <person name="Spatafora J."/>
            <person name="Crous P."/>
            <person name="Grigoriev I."/>
        </authorList>
    </citation>
    <scope>NUCLEOTIDE SEQUENCE</scope>
    <source>
        <strain evidence="2">CBS 113979</strain>
    </source>
</reference>
<dbReference type="OrthoDB" id="3737666at2759"/>
<name>A0A6G1GKA4_9PEZI</name>
<gene>
    <name evidence="2" type="ORF">K402DRAFT_251089</name>
</gene>
<feature type="compositionally biased region" description="Polar residues" evidence="1">
    <location>
        <begin position="147"/>
        <end position="170"/>
    </location>
</feature>
<feature type="region of interest" description="Disordered" evidence="1">
    <location>
        <begin position="138"/>
        <end position="203"/>
    </location>
</feature>
<evidence type="ECO:0000313" key="2">
    <source>
        <dbReference type="EMBL" id="KAF1981148.1"/>
    </source>
</evidence>
<proteinExistence type="predicted"/>
<accession>A0A6G1GKA4</accession>
<organism evidence="2 3">
    <name type="scientific">Aulographum hederae CBS 113979</name>
    <dbReference type="NCBI Taxonomy" id="1176131"/>
    <lineage>
        <taxon>Eukaryota</taxon>
        <taxon>Fungi</taxon>
        <taxon>Dikarya</taxon>
        <taxon>Ascomycota</taxon>
        <taxon>Pezizomycotina</taxon>
        <taxon>Dothideomycetes</taxon>
        <taxon>Pleosporomycetidae</taxon>
        <taxon>Aulographales</taxon>
        <taxon>Aulographaceae</taxon>
    </lineage>
</organism>
<keyword evidence="3" id="KW-1185">Reference proteome</keyword>
<evidence type="ECO:0000313" key="3">
    <source>
        <dbReference type="Proteomes" id="UP000800041"/>
    </source>
</evidence>